<dbReference type="GO" id="GO:0016831">
    <property type="term" value="F:carboxy-lyase activity"/>
    <property type="evidence" value="ECO:0007669"/>
    <property type="project" value="UniProtKB-KW"/>
</dbReference>
<proteinExistence type="predicted"/>
<evidence type="ECO:0000313" key="3">
    <source>
        <dbReference type="EMBL" id="SMC61542.1"/>
    </source>
</evidence>
<dbReference type="Proteomes" id="UP000192708">
    <property type="component" value="Unassembled WGS sequence"/>
</dbReference>
<keyword evidence="1" id="KW-0210">Decarboxylase</keyword>
<sequence>MDVIEQTLQHSWKDEIFDIFKRGGVDQLVYVPDAGHSQVIKKAWADEVMTPVPVTTEEDGVAVVCGSWLGGKRAVLLMQSSGVGNCVNMLSLIKNCQFPFFCLVTMRGEWAEFNQWQTPMGSATQQAFEMMGVNVLRADTPQSVPDVVSAGFDAAFVGGDAVAVLLSQSLIGRKKWDAK</sequence>
<dbReference type="AlphaFoldDB" id="A0A1W2AM02"/>
<accession>A0A1W2AM02</accession>
<keyword evidence="2" id="KW-0456">Lyase</keyword>
<dbReference type="PANTHER" id="PTHR42818">
    <property type="entry name" value="SULFOPYRUVATE DECARBOXYLASE SUBUNIT ALPHA"/>
    <property type="match status" value="1"/>
</dbReference>
<dbReference type="SUPFAM" id="SSF52518">
    <property type="entry name" value="Thiamin diphosphate-binding fold (THDP-binding)"/>
    <property type="match status" value="1"/>
</dbReference>
<reference evidence="3 4" key="1">
    <citation type="submission" date="2017-04" db="EMBL/GenBank/DDBJ databases">
        <authorList>
            <person name="Afonso C.L."/>
            <person name="Miller P.J."/>
            <person name="Scott M.A."/>
            <person name="Spackman E."/>
            <person name="Goraichik I."/>
            <person name="Dimitrov K.M."/>
            <person name="Suarez D.L."/>
            <person name="Swayne D.E."/>
        </authorList>
    </citation>
    <scope>NUCLEOTIDE SEQUENCE [LARGE SCALE GENOMIC DNA]</scope>
    <source>
        <strain evidence="3 4">VK13</strain>
    </source>
</reference>
<protein>
    <submittedName>
        <fullName evidence="3">Sulfopyruvate decarboxylase, alpha subunit</fullName>
    </submittedName>
</protein>
<dbReference type="EMBL" id="FWXJ01000009">
    <property type="protein sequence ID" value="SMC61542.1"/>
    <property type="molecule type" value="Genomic_DNA"/>
</dbReference>
<dbReference type="RefSeq" id="WP_234986981.1">
    <property type="nucleotide sequence ID" value="NZ_FWXJ01000009.1"/>
</dbReference>
<evidence type="ECO:0000313" key="4">
    <source>
        <dbReference type="Proteomes" id="UP000192708"/>
    </source>
</evidence>
<gene>
    <name evidence="3" type="ORF">SAMN06296008_10957</name>
</gene>
<keyword evidence="4" id="KW-1185">Reference proteome</keyword>
<dbReference type="STRING" id="1938817.SAMN06296008_10957"/>
<dbReference type="Gene3D" id="3.40.50.970">
    <property type="match status" value="1"/>
</dbReference>
<dbReference type="CDD" id="cd07035">
    <property type="entry name" value="TPP_PYR_POX_like"/>
    <property type="match status" value="1"/>
</dbReference>
<evidence type="ECO:0000256" key="1">
    <source>
        <dbReference type="ARBA" id="ARBA00022793"/>
    </source>
</evidence>
<dbReference type="PANTHER" id="PTHR42818:SF1">
    <property type="entry name" value="SULFOPYRUVATE DECARBOXYLASE"/>
    <property type="match status" value="1"/>
</dbReference>
<keyword evidence="3" id="KW-0670">Pyruvate</keyword>
<dbReference type="InterPro" id="IPR051818">
    <property type="entry name" value="TPP_dependent_decarboxylase"/>
</dbReference>
<dbReference type="InterPro" id="IPR029061">
    <property type="entry name" value="THDP-binding"/>
</dbReference>
<evidence type="ECO:0000256" key="2">
    <source>
        <dbReference type="ARBA" id="ARBA00023239"/>
    </source>
</evidence>
<organism evidence="3 4">
    <name type="scientific">Polynucleobacter kasalickyi</name>
    <dbReference type="NCBI Taxonomy" id="1938817"/>
    <lineage>
        <taxon>Bacteria</taxon>
        <taxon>Pseudomonadati</taxon>
        <taxon>Pseudomonadota</taxon>
        <taxon>Betaproteobacteria</taxon>
        <taxon>Burkholderiales</taxon>
        <taxon>Burkholderiaceae</taxon>
        <taxon>Polynucleobacter</taxon>
    </lineage>
</organism>
<name>A0A1W2AM02_9BURK</name>